<sequence>MQPVCSDPLGFNVSLLPDVPLGDFAHIGGLPTSPTPSSIISQSLPWWHICLRMYVHTSYYSVYGPWLIHIFLIFTIQLVSS</sequence>
<comment type="caution">
    <text evidence="2">The sequence shown here is derived from an EMBL/GenBank/DDBJ whole genome shotgun (WGS) entry which is preliminary data.</text>
</comment>
<keyword evidence="3" id="KW-1185">Reference proteome</keyword>
<accession>A0A9P6DSL6</accession>
<organism evidence="2 3">
    <name type="scientific">Hydnum rufescens UP504</name>
    <dbReference type="NCBI Taxonomy" id="1448309"/>
    <lineage>
        <taxon>Eukaryota</taxon>
        <taxon>Fungi</taxon>
        <taxon>Dikarya</taxon>
        <taxon>Basidiomycota</taxon>
        <taxon>Agaricomycotina</taxon>
        <taxon>Agaricomycetes</taxon>
        <taxon>Cantharellales</taxon>
        <taxon>Hydnaceae</taxon>
        <taxon>Hydnum</taxon>
    </lineage>
</organism>
<reference evidence="2" key="1">
    <citation type="journal article" date="2020" name="Nat. Commun.">
        <title>Large-scale genome sequencing of mycorrhizal fungi provides insights into the early evolution of symbiotic traits.</title>
        <authorList>
            <person name="Miyauchi S."/>
            <person name="Kiss E."/>
            <person name="Kuo A."/>
            <person name="Drula E."/>
            <person name="Kohler A."/>
            <person name="Sanchez-Garcia M."/>
            <person name="Morin E."/>
            <person name="Andreopoulos B."/>
            <person name="Barry K.W."/>
            <person name="Bonito G."/>
            <person name="Buee M."/>
            <person name="Carver A."/>
            <person name="Chen C."/>
            <person name="Cichocki N."/>
            <person name="Clum A."/>
            <person name="Culley D."/>
            <person name="Crous P.W."/>
            <person name="Fauchery L."/>
            <person name="Girlanda M."/>
            <person name="Hayes R.D."/>
            <person name="Keri Z."/>
            <person name="LaButti K."/>
            <person name="Lipzen A."/>
            <person name="Lombard V."/>
            <person name="Magnuson J."/>
            <person name="Maillard F."/>
            <person name="Murat C."/>
            <person name="Nolan M."/>
            <person name="Ohm R.A."/>
            <person name="Pangilinan J."/>
            <person name="Pereira M.F."/>
            <person name="Perotto S."/>
            <person name="Peter M."/>
            <person name="Pfister S."/>
            <person name="Riley R."/>
            <person name="Sitrit Y."/>
            <person name="Stielow J.B."/>
            <person name="Szollosi G."/>
            <person name="Zifcakova L."/>
            <person name="Stursova M."/>
            <person name="Spatafora J.W."/>
            <person name="Tedersoo L."/>
            <person name="Vaario L.M."/>
            <person name="Yamada A."/>
            <person name="Yan M."/>
            <person name="Wang P."/>
            <person name="Xu J."/>
            <person name="Bruns T."/>
            <person name="Baldrian P."/>
            <person name="Vilgalys R."/>
            <person name="Dunand C."/>
            <person name="Henrissat B."/>
            <person name="Grigoriev I.V."/>
            <person name="Hibbett D."/>
            <person name="Nagy L.G."/>
            <person name="Martin F.M."/>
        </authorList>
    </citation>
    <scope>NUCLEOTIDE SEQUENCE</scope>
    <source>
        <strain evidence="2">UP504</strain>
    </source>
</reference>
<evidence type="ECO:0000313" key="3">
    <source>
        <dbReference type="Proteomes" id="UP000886523"/>
    </source>
</evidence>
<dbReference type="AlphaFoldDB" id="A0A9P6DSL6"/>
<evidence type="ECO:0000256" key="1">
    <source>
        <dbReference type="SAM" id="Phobius"/>
    </source>
</evidence>
<feature type="transmembrane region" description="Helical" evidence="1">
    <location>
        <begin position="62"/>
        <end position="80"/>
    </location>
</feature>
<evidence type="ECO:0000313" key="2">
    <source>
        <dbReference type="EMBL" id="KAF9509664.1"/>
    </source>
</evidence>
<protein>
    <submittedName>
        <fullName evidence="2">Uncharacterized protein</fullName>
    </submittedName>
</protein>
<dbReference type="EMBL" id="MU129031">
    <property type="protein sequence ID" value="KAF9509664.1"/>
    <property type="molecule type" value="Genomic_DNA"/>
</dbReference>
<keyword evidence="1" id="KW-1133">Transmembrane helix</keyword>
<name>A0A9P6DSL6_9AGAM</name>
<keyword evidence="1" id="KW-0812">Transmembrane</keyword>
<proteinExistence type="predicted"/>
<keyword evidence="1" id="KW-0472">Membrane</keyword>
<dbReference type="Proteomes" id="UP000886523">
    <property type="component" value="Unassembled WGS sequence"/>
</dbReference>
<gene>
    <name evidence="2" type="ORF">BS47DRAFT_141502</name>
</gene>